<dbReference type="PROSITE" id="PS50930">
    <property type="entry name" value="HTH_LYTTR"/>
    <property type="match status" value="1"/>
</dbReference>
<evidence type="ECO:0000259" key="3">
    <source>
        <dbReference type="PROSITE" id="PS50930"/>
    </source>
</evidence>
<dbReference type="InterPro" id="IPR046947">
    <property type="entry name" value="LytR-like"/>
</dbReference>
<evidence type="ECO:0000256" key="1">
    <source>
        <dbReference type="PROSITE-ProRule" id="PRU00169"/>
    </source>
</evidence>
<dbReference type="Gene3D" id="2.40.50.1020">
    <property type="entry name" value="LytTr DNA-binding domain"/>
    <property type="match status" value="1"/>
</dbReference>
<dbReference type="RefSeq" id="WP_210089371.1">
    <property type="nucleotide sequence ID" value="NZ_JAGGKG010000010.1"/>
</dbReference>
<dbReference type="SMART" id="SM00448">
    <property type="entry name" value="REC"/>
    <property type="match status" value="1"/>
</dbReference>
<gene>
    <name evidence="4" type="ORF">J2Z32_002399</name>
</gene>
<dbReference type="SMART" id="SM00850">
    <property type="entry name" value="LytTR"/>
    <property type="match status" value="1"/>
</dbReference>
<feature type="domain" description="HTH LytTR-type" evidence="3">
    <location>
        <begin position="133"/>
        <end position="197"/>
    </location>
</feature>
<dbReference type="GO" id="GO:0003677">
    <property type="term" value="F:DNA binding"/>
    <property type="evidence" value="ECO:0007669"/>
    <property type="project" value="UniProtKB-KW"/>
</dbReference>
<evidence type="ECO:0000259" key="2">
    <source>
        <dbReference type="PROSITE" id="PS50110"/>
    </source>
</evidence>
<dbReference type="InterPro" id="IPR001789">
    <property type="entry name" value="Sig_transdc_resp-reg_receiver"/>
</dbReference>
<proteinExistence type="predicted"/>
<dbReference type="SUPFAM" id="SSF52172">
    <property type="entry name" value="CheY-like"/>
    <property type="match status" value="1"/>
</dbReference>
<accession>A0ABS4FT41</accession>
<dbReference type="Gene3D" id="3.40.50.2300">
    <property type="match status" value="1"/>
</dbReference>
<dbReference type="EMBL" id="JAGGKG010000010">
    <property type="protein sequence ID" value="MBP1905751.1"/>
    <property type="molecule type" value="Genomic_DNA"/>
</dbReference>
<dbReference type="PANTHER" id="PTHR37299">
    <property type="entry name" value="TRANSCRIPTIONAL REGULATOR-RELATED"/>
    <property type="match status" value="1"/>
</dbReference>
<name>A0ABS4FT41_9BACL</name>
<reference evidence="4 5" key="1">
    <citation type="submission" date="2021-03" db="EMBL/GenBank/DDBJ databases">
        <title>Genomic Encyclopedia of Type Strains, Phase IV (KMG-IV): sequencing the most valuable type-strain genomes for metagenomic binning, comparative biology and taxonomic classification.</title>
        <authorList>
            <person name="Goeker M."/>
        </authorList>
    </citation>
    <scope>NUCLEOTIDE SEQUENCE [LARGE SCALE GENOMIC DNA]</scope>
    <source>
        <strain evidence="4 5">DSM 14349</strain>
    </source>
</reference>
<evidence type="ECO:0000313" key="4">
    <source>
        <dbReference type="EMBL" id="MBP1905751.1"/>
    </source>
</evidence>
<keyword evidence="4" id="KW-0238">DNA-binding</keyword>
<evidence type="ECO:0000313" key="5">
    <source>
        <dbReference type="Proteomes" id="UP001519272"/>
    </source>
</evidence>
<dbReference type="Proteomes" id="UP001519272">
    <property type="component" value="Unassembled WGS sequence"/>
</dbReference>
<dbReference type="InterPro" id="IPR007492">
    <property type="entry name" value="LytTR_DNA-bd_dom"/>
</dbReference>
<keyword evidence="5" id="KW-1185">Reference proteome</keyword>
<sequence length="241" mass="28194">MKLHIAICDDDRQYASKLEEMLTKLASTMDGIHFHIDIYESGEALLRAMRQAAYHLVYLDMEMPGEDGIFVAEQLREMKLSMLIIFVTSHSSYMYRSFQVQPFWFLLKPIEEIELHIATNKAIELCKQQNDVFTFAMNQQIYHIRISEMMYITVERGKRIIIVTANESYSYYGKLGELALQLEPYHFCRIHSGYVVNWEFVRALGKNQVLLANGIALPLSRTKSSHALKSYHHFIEKRMLK</sequence>
<keyword evidence="1" id="KW-0597">Phosphoprotein</keyword>
<dbReference type="PROSITE" id="PS50110">
    <property type="entry name" value="RESPONSE_REGULATORY"/>
    <property type="match status" value="1"/>
</dbReference>
<dbReference type="PANTHER" id="PTHR37299:SF1">
    <property type="entry name" value="STAGE 0 SPORULATION PROTEIN A HOMOLOG"/>
    <property type="match status" value="1"/>
</dbReference>
<protein>
    <submittedName>
        <fullName evidence="4">DNA-binding LytR/AlgR family response regulator</fullName>
    </submittedName>
</protein>
<feature type="domain" description="Response regulatory" evidence="2">
    <location>
        <begin position="4"/>
        <end position="123"/>
    </location>
</feature>
<comment type="caution">
    <text evidence="4">The sequence shown here is derived from an EMBL/GenBank/DDBJ whole genome shotgun (WGS) entry which is preliminary data.</text>
</comment>
<organism evidence="4 5">
    <name type="scientific">Paenibacillus turicensis</name>
    <dbReference type="NCBI Taxonomy" id="160487"/>
    <lineage>
        <taxon>Bacteria</taxon>
        <taxon>Bacillati</taxon>
        <taxon>Bacillota</taxon>
        <taxon>Bacilli</taxon>
        <taxon>Bacillales</taxon>
        <taxon>Paenibacillaceae</taxon>
        <taxon>Paenibacillus</taxon>
    </lineage>
</organism>
<dbReference type="Pfam" id="PF04397">
    <property type="entry name" value="LytTR"/>
    <property type="match status" value="1"/>
</dbReference>
<dbReference type="InterPro" id="IPR011006">
    <property type="entry name" value="CheY-like_superfamily"/>
</dbReference>
<dbReference type="Pfam" id="PF00072">
    <property type="entry name" value="Response_reg"/>
    <property type="match status" value="1"/>
</dbReference>
<feature type="modified residue" description="4-aspartylphosphate" evidence="1">
    <location>
        <position position="60"/>
    </location>
</feature>